<dbReference type="InterPro" id="IPR002156">
    <property type="entry name" value="RNaseH_domain"/>
</dbReference>
<evidence type="ECO:0000256" key="6">
    <source>
        <dbReference type="SAM" id="MobiDB-lite"/>
    </source>
</evidence>
<dbReference type="GO" id="GO:0015074">
    <property type="term" value="P:DNA integration"/>
    <property type="evidence" value="ECO:0007669"/>
    <property type="project" value="InterPro"/>
</dbReference>
<dbReference type="PROSITE" id="PS50994">
    <property type="entry name" value="INTEGRASE"/>
    <property type="match status" value="1"/>
</dbReference>
<dbReference type="GO" id="GO:0004523">
    <property type="term" value="F:RNA-DNA hybrid ribonuclease activity"/>
    <property type="evidence" value="ECO:0007669"/>
    <property type="project" value="InterPro"/>
</dbReference>
<dbReference type="Pfam" id="PF00078">
    <property type="entry name" value="RVT_1"/>
    <property type="match status" value="1"/>
</dbReference>
<dbReference type="PANTHER" id="PTHR37984:SF5">
    <property type="entry name" value="PROTEIN NYNRIN-LIKE"/>
    <property type="match status" value="1"/>
</dbReference>
<dbReference type="CDD" id="cd01647">
    <property type="entry name" value="RT_LTR"/>
    <property type="match status" value="1"/>
</dbReference>
<reference evidence="8" key="2">
    <citation type="submission" date="2003-11" db="EMBL/GenBank/DDBJ databases">
        <authorList>
            <person name="Han B."/>
            <person name="Feng Q."/>
            <person name="Huang Y.C."/>
            <person name="Li Y."/>
            <person name="Zhu J.J."/>
            <person name="Zhao Q."/>
            <person name="Hu X."/>
            <person name="Liu Y.L."/>
            <person name="Mu J."/>
            <person name="Yu Z."/>
            <person name="Chen L."/>
            <person name="Fan D.L."/>
            <person name="Weng Q.J."/>
            <person name="Zhang L."/>
            <person name="Lu Y.Q."/>
            <person name="Yu S.L."/>
            <person name="Liu X.H."/>
            <person name="Lu T.T."/>
            <person name="Zhang Y.J."/>
            <person name="Lu Y."/>
            <person name="Li C."/>
            <person name="Li T."/>
            <person name="Zhang Y."/>
            <person name="Hu H."/>
            <person name="Jia P.X."/>
            <person name="Qian Y.M."/>
            <person name="Ying K."/>
            <person name="Zhou B."/>
            <person name="Chen Z.H."/>
            <person name="Hao P."/>
            <person name="Zhang L."/>
            <person name="Wu M."/>
            <person name="Zhang R.Q."/>
            <person name="Guan J.P."/>
            <person name="Fu G."/>
            <person name="Wang S.Y."/>
            <person name="Ren S.X."/>
            <person name="Lv G."/>
            <person name="Lin W."/>
            <person name="Gu W.Q."/>
            <person name="Zhu G.F."/>
            <person name="Tu Y.F."/>
            <person name="Jia J."/>
            <person name="Yin H.F."/>
            <person name="Zhang Y."/>
            <person name="Cai Z."/>
            <person name="Chen J."/>
            <person name="Kang H."/>
            <person name="Chen X.Y."/>
            <person name="Shao C.Y."/>
            <person name="Sun Y."/>
            <person name="Hu Q.P."/>
            <person name="Zhang X.L."/>
            <person name="Zhang W."/>
            <person name="Wang L.J."/>
            <person name="Ding C.W."/>
            <person name="Sheng H.H."/>
            <person name="Gu J.L."/>
            <person name="Chen S.T."/>
            <person name="Ni L."/>
            <person name="Zhu F.H."/>
            <person name="Hong G.F."/>
        </authorList>
    </citation>
    <scope>NUCLEOTIDE SEQUENCE</scope>
</reference>
<evidence type="ECO:0000313" key="8">
    <source>
        <dbReference type="EMBL" id="CAE75952.2"/>
    </source>
</evidence>
<dbReference type="Gene3D" id="3.30.70.270">
    <property type="match status" value="2"/>
</dbReference>
<keyword evidence="2" id="KW-0548">Nucleotidyltransferase</keyword>
<dbReference type="Pfam" id="PF13456">
    <property type="entry name" value="RVT_3"/>
    <property type="match status" value="1"/>
</dbReference>
<name>Q6MWI5_ORYSJ</name>
<dbReference type="InterPro" id="IPR000477">
    <property type="entry name" value="RT_dom"/>
</dbReference>
<gene>
    <name evidence="8" type="primary">B1159F04.15</name>
</gene>
<dbReference type="CDD" id="cd09279">
    <property type="entry name" value="RNase_HI_like"/>
    <property type="match status" value="1"/>
</dbReference>
<dbReference type="InterPro" id="IPR001584">
    <property type="entry name" value="Integrase_cat-core"/>
</dbReference>
<dbReference type="GO" id="GO:0003676">
    <property type="term" value="F:nucleic acid binding"/>
    <property type="evidence" value="ECO:0007669"/>
    <property type="project" value="InterPro"/>
</dbReference>
<feature type="region of interest" description="Disordered" evidence="6">
    <location>
        <begin position="325"/>
        <end position="353"/>
    </location>
</feature>
<dbReference type="InterPro" id="IPR043502">
    <property type="entry name" value="DNA/RNA_pol_sf"/>
</dbReference>
<dbReference type="Gene3D" id="2.40.70.10">
    <property type="entry name" value="Acid Proteases"/>
    <property type="match status" value="1"/>
</dbReference>
<dbReference type="InterPro" id="IPR012337">
    <property type="entry name" value="RNaseH-like_sf"/>
</dbReference>
<dbReference type="PANTHER" id="PTHR37984">
    <property type="entry name" value="PROTEIN CBG26694"/>
    <property type="match status" value="1"/>
</dbReference>
<dbReference type="InterPro" id="IPR021109">
    <property type="entry name" value="Peptidase_aspartic_dom_sf"/>
</dbReference>
<dbReference type="InterPro" id="IPR043128">
    <property type="entry name" value="Rev_trsase/Diguanyl_cyclase"/>
</dbReference>
<feature type="domain" description="Integrase catalytic" evidence="7">
    <location>
        <begin position="1543"/>
        <end position="1703"/>
    </location>
</feature>
<feature type="compositionally biased region" description="Basic and acidic residues" evidence="6">
    <location>
        <begin position="227"/>
        <end position="238"/>
    </location>
</feature>
<proteinExistence type="predicted"/>
<dbReference type="EMBL" id="BX842603">
    <property type="protein sequence ID" value="CAE75952.2"/>
    <property type="molecule type" value="Genomic_DNA"/>
</dbReference>
<dbReference type="GO" id="GO:0006310">
    <property type="term" value="P:DNA recombination"/>
    <property type="evidence" value="ECO:0007669"/>
    <property type="project" value="UniProtKB-KW"/>
</dbReference>
<organism evidence="8">
    <name type="scientific">Oryza sativa subsp. japonica</name>
    <name type="common">Rice</name>
    <dbReference type="NCBI Taxonomy" id="39947"/>
    <lineage>
        <taxon>Eukaryota</taxon>
        <taxon>Viridiplantae</taxon>
        <taxon>Streptophyta</taxon>
        <taxon>Embryophyta</taxon>
        <taxon>Tracheophyta</taxon>
        <taxon>Spermatophyta</taxon>
        <taxon>Magnoliopsida</taxon>
        <taxon>Liliopsida</taxon>
        <taxon>Poales</taxon>
        <taxon>Poaceae</taxon>
        <taxon>BOP clade</taxon>
        <taxon>Oryzoideae</taxon>
        <taxon>Oryzeae</taxon>
        <taxon>Oryzinae</taxon>
        <taxon>Oryza</taxon>
        <taxon>Oryza sativa</taxon>
    </lineage>
</organism>
<dbReference type="GO" id="GO:0016779">
    <property type="term" value="F:nucleotidyltransferase activity"/>
    <property type="evidence" value="ECO:0007669"/>
    <property type="project" value="UniProtKB-KW"/>
</dbReference>
<evidence type="ECO:0000259" key="7">
    <source>
        <dbReference type="PROSITE" id="PS50994"/>
    </source>
</evidence>
<feature type="region of interest" description="Disordered" evidence="6">
    <location>
        <begin position="133"/>
        <end position="163"/>
    </location>
</feature>
<keyword evidence="4" id="KW-0255">Endonuclease</keyword>
<sequence length="1823" mass="206345">MPEGKTTTSTGALARNSSRPGEGMYWMPARTPFRRDLGKEKVRTGEWTTSQCREISLGKSLPQRLMVYYSLLEIRVVSDMDIFCNIRIKSTGTLIDLKASFPGPALELSRSPRPRVFRINTLLARLVGLDSKSEMAPEKKSSPSTGKSTDLQNKPPYPTGVDVHEGNIIPISLDKLSAEHRQELEQMMSSVKDNFMNSFDETRQGTVVQKYKLKVVATDEASSSTTQEDKGIAGESGDKGGGFQEGMVEDLGPNGNGLQPQFNNFQDRIDYVVQHALINQSGVLVNTLTNMVKSGVDGKIAEHQVTGPVYLPGGVFPNYRPLVTGNQQGSSSAPPTQSMAPAAASAPAAQVAPSLAPGQITNPRLLTREQPQHGGQNINRLTQEKPDQSVIPQVIPEHLVRNIQLNTQNYKRGHLNYHYQPPSPHVHQRGSPQPQFAPQFNQFEPISQQTQGEPQQRQWADMIADVMREQFGFKPKDTGNLYRHPYPEWFERIPLPARYKGLIASIKEKFSSQEFESLSHLAQKVTLHEQRFAEAKKNFKKINHVYPYMYGSDDEDDDSKVAAAEWVRSKKVVQCQWIKNSRKEEKYDFDITKADKIFDLLLREKQIQLPAGHIIPLAKELGKRRYCKWHNSGSHSTNDCKVFRQQIQVAIKGGKIKFDDSKKPMKVDGNPFPVNMVHTSGRIANAGRNQNFQMNSARIINKYQRKYDKQQERYCEEDDDGFDPHWDCEFFRFCWNEGMGLPSIENCPGCSDVAESSSRSYNRNNRLRQTRVPVHQRLGPVNREYNQGDDEDRKAQWCPSGIFTKNQKRRVQKLRNRERFDEAKGLAKGKSVVTASVNMVFTLPTEFGAKQADVDEVEEVSAKLVLSPEQEVFEKPEGTENRHLKPLYINSYINGKPMSKMMVDGGAAVNLMPCATFRKLGRNSEDLIKTNMVLKDFGGNPSETKGVLNVELTVGSKTIPTTFFVIDGKGSYSLFLGRDWIHANCFIPSTMHQCLIQWQGDRIEIMPADSQLKMESPNYCFEGVVEGSNVYTKDTMPGLSRSIVEHRLPIKPGVRPYQQPPRRCKADMLEAVKAEVKCLYDAGFIRPCRYAEWVSNIVPVIKKNGKVRVCIDFRDLNKATPKDEYPMPVADQLVDAASGHKILSFTDVYIDDVVVKSKEIDGHIADLRKVFEKTRKYGLKMNPTKCAFGVSAGQFLGFLIYERGIEVIQRSIKAIKKIQPPDDKKKLQELIGKINFIRRFISNLSGRLEPFTPLLRLRADRQFTWGVEQQKALDNIKEYLSSPPVLIPPQKRISFRLYLSAEFDLRYDSPKAIKGQAIADFIVDHRHGSIGSVYIVPWTLFFDGSVCTHGCGIGLVIIPPREASFVFSYTIKPYATNNQAEYEAVLKGLQLLKEVEADAIEIMGDFLLVISQLAGEYKCKNDTLVIYNEKCRNLMDGFRLVTLKHVSREQNVEANDLAQGALGYKPMMKDVKNPSQSASRKLCYKALKYTLLDDELYYRTIDGVLLKCLSVDQAKVAIGEGCEDCQKFGAIRRAPASVMNPIIKPWPFRGWGIDMIGMINPPSSKGHKFILVATDYFSKWVESIPLKKVDWGDAIQFVQEHIIYRFGIPQTITTDQGSIFVSDEFVQFADSMGIKLLNSSSYYAQVNGQAKASNKSLIKLIKRKISDYPRQWHTRLAEALWSYRMTCHGSIQVPPYKLVYGHEAVLPWEIRISSRRTDLQNELTASEYYNLMPDEREDVVQSRLRALAKVTKDKERVARHYNKKVVPKSFSEGELVWKLILPVGTRDNKFGKWSPNWEGPFQIHKVVSKGAYMLQGLDGEVYG</sequence>
<dbReference type="SUPFAM" id="SSF56672">
    <property type="entry name" value="DNA/RNA polymerases"/>
    <property type="match status" value="1"/>
</dbReference>
<feature type="compositionally biased region" description="Low complexity" evidence="6">
    <location>
        <begin position="330"/>
        <end position="353"/>
    </location>
</feature>
<evidence type="ECO:0000256" key="3">
    <source>
        <dbReference type="ARBA" id="ARBA00022722"/>
    </source>
</evidence>
<keyword evidence="1" id="KW-0808">Transferase</keyword>
<keyword evidence="5" id="KW-0233">DNA recombination</keyword>
<accession>Q6MWI5</accession>
<feature type="compositionally biased region" description="Polar residues" evidence="6">
    <location>
        <begin position="142"/>
        <end position="152"/>
    </location>
</feature>
<reference evidence="8" key="1">
    <citation type="journal article" date="2002" name="Nature">
        <title>Sequence and analysis of rice chromosome 4.</title>
        <authorList>
            <person name="Feng Q."/>
            <person name="Zhang Y."/>
            <person name="Hao P."/>
            <person name="Wang S."/>
            <person name="Fu G."/>
            <person name="Huang Y."/>
            <person name="Li Y."/>
            <person name="Zhu J."/>
            <person name="Liu Y."/>
            <person name="Hu X."/>
            <person name="Jia P."/>
            <person name="Zhang Y."/>
            <person name="Zhao Q."/>
            <person name="Ying K."/>
            <person name="Yu S."/>
            <person name="Tang Y."/>
            <person name="Weng Q."/>
            <person name="Zhang L."/>
            <person name="Lu Y."/>
            <person name="Mu J."/>
            <person name="Lu Y."/>
            <person name="Zhang L.S."/>
            <person name="Yu Z."/>
            <person name="Fan D."/>
            <person name="Liu X."/>
            <person name="Lu T."/>
            <person name="Li C."/>
            <person name="Wu Y."/>
            <person name="Sun T."/>
            <person name="Lei H."/>
            <person name="Li T."/>
            <person name="Hu H."/>
            <person name="Guan J."/>
            <person name="Wu M."/>
            <person name="Zhang R."/>
            <person name="Zhou B."/>
            <person name="Chen Z."/>
            <person name="Chen L."/>
            <person name="Jin Z."/>
            <person name="Wang R."/>
            <person name="Yin H."/>
            <person name="Cai Z."/>
            <person name="Ren S."/>
            <person name="Lv G."/>
            <person name="Gu W."/>
            <person name="Zhu G."/>
            <person name="Tu Y."/>
            <person name="Jia J."/>
            <person name="Zhang Y."/>
            <person name="Chen J."/>
            <person name="Kang H."/>
            <person name="Chen X."/>
            <person name="Shao C."/>
            <person name="Sun Y."/>
            <person name="Hu Q."/>
            <person name="Zhang X."/>
            <person name="Zhang W."/>
            <person name="Wang L."/>
            <person name="Ding C."/>
            <person name="Sheng H."/>
            <person name="Gu J."/>
            <person name="Chen S."/>
            <person name="Ni L."/>
            <person name="Zhu F."/>
            <person name="Chen W."/>
            <person name="Lan L."/>
            <person name="Lai Y."/>
            <person name="Cheng Z."/>
            <person name="Gu M."/>
            <person name="Jiang J."/>
            <person name="Li J."/>
            <person name="Hong G."/>
            <person name="Xue Y."/>
            <person name="Han B."/>
        </authorList>
    </citation>
    <scope>NUCLEOTIDE SEQUENCE [LARGE SCALE GENOMIC DNA]</scope>
</reference>
<evidence type="ECO:0000256" key="1">
    <source>
        <dbReference type="ARBA" id="ARBA00022679"/>
    </source>
</evidence>
<dbReference type="InterPro" id="IPR050951">
    <property type="entry name" value="Retrovirus_Pol_polyprotein"/>
</dbReference>
<evidence type="ECO:0000256" key="4">
    <source>
        <dbReference type="ARBA" id="ARBA00022759"/>
    </source>
</evidence>
<feature type="compositionally biased region" description="Polar residues" evidence="6">
    <location>
        <begin position="1"/>
        <end position="19"/>
    </location>
</feature>
<dbReference type="SUPFAM" id="SSF50630">
    <property type="entry name" value="Acid proteases"/>
    <property type="match status" value="1"/>
</dbReference>
<feature type="region of interest" description="Disordered" evidence="6">
    <location>
        <begin position="1"/>
        <end position="25"/>
    </location>
</feature>
<dbReference type="Pfam" id="PF00665">
    <property type="entry name" value="rve"/>
    <property type="match status" value="1"/>
</dbReference>
<evidence type="ECO:0000256" key="5">
    <source>
        <dbReference type="ARBA" id="ARBA00023172"/>
    </source>
</evidence>
<dbReference type="Gene3D" id="3.10.10.10">
    <property type="entry name" value="HIV Type 1 Reverse Transcriptase, subunit A, domain 1"/>
    <property type="match status" value="1"/>
</dbReference>
<keyword evidence="4" id="KW-0378">Hydrolase</keyword>
<dbReference type="InterPro" id="IPR036397">
    <property type="entry name" value="RNaseH_sf"/>
</dbReference>
<dbReference type="Gene3D" id="3.30.420.10">
    <property type="entry name" value="Ribonuclease H-like superfamily/Ribonuclease H"/>
    <property type="match status" value="2"/>
</dbReference>
<dbReference type="SUPFAM" id="SSF53098">
    <property type="entry name" value="Ribonuclease H-like"/>
    <property type="match status" value="1"/>
</dbReference>
<protein>
    <submittedName>
        <fullName evidence="8">B1159F04.15 protein</fullName>
    </submittedName>
</protein>
<evidence type="ECO:0000256" key="2">
    <source>
        <dbReference type="ARBA" id="ARBA00022695"/>
    </source>
</evidence>
<feature type="region of interest" description="Disordered" evidence="6">
    <location>
        <begin position="221"/>
        <end position="259"/>
    </location>
</feature>
<dbReference type="CDD" id="cd00303">
    <property type="entry name" value="retropepsin_like"/>
    <property type="match status" value="1"/>
</dbReference>
<keyword evidence="3" id="KW-0540">Nuclease</keyword>